<evidence type="ECO:0000313" key="1">
    <source>
        <dbReference type="EMBL" id="KAH3728604.1"/>
    </source>
</evidence>
<sequence>MAEKVAMLEKQREELRDDVAYLKSQSMRNNLVFANIKEDNSFGNETAEIMETKLRTHWTEGITVLLPKKGSKSDVSNYRVLR</sequence>
<dbReference type="Proteomes" id="UP000828390">
    <property type="component" value="Unassembled WGS sequence"/>
</dbReference>
<proteinExistence type="predicted"/>
<gene>
    <name evidence="1" type="ORF">DPMN_054562</name>
</gene>
<reference evidence="1" key="1">
    <citation type="journal article" date="2019" name="bioRxiv">
        <title>The Genome of the Zebra Mussel, Dreissena polymorpha: A Resource for Invasive Species Research.</title>
        <authorList>
            <person name="McCartney M.A."/>
            <person name="Auch B."/>
            <person name="Kono T."/>
            <person name="Mallez S."/>
            <person name="Zhang Y."/>
            <person name="Obille A."/>
            <person name="Becker A."/>
            <person name="Abrahante J.E."/>
            <person name="Garbe J."/>
            <person name="Badalamenti J.P."/>
            <person name="Herman A."/>
            <person name="Mangelson H."/>
            <person name="Liachko I."/>
            <person name="Sullivan S."/>
            <person name="Sone E.D."/>
            <person name="Koren S."/>
            <person name="Silverstein K.A.T."/>
            <person name="Beckman K.B."/>
            <person name="Gohl D.M."/>
        </authorList>
    </citation>
    <scope>NUCLEOTIDE SEQUENCE</scope>
    <source>
        <strain evidence="1">Duluth1</strain>
        <tissue evidence="1">Whole animal</tissue>
    </source>
</reference>
<evidence type="ECO:0000313" key="2">
    <source>
        <dbReference type="Proteomes" id="UP000828390"/>
    </source>
</evidence>
<name>A0A9D4HRC9_DREPO</name>
<protein>
    <submittedName>
        <fullName evidence="1">Uncharacterized protein</fullName>
    </submittedName>
</protein>
<accession>A0A9D4HRC9</accession>
<organism evidence="1 2">
    <name type="scientific">Dreissena polymorpha</name>
    <name type="common">Zebra mussel</name>
    <name type="synonym">Mytilus polymorpha</name>
    <dbReference type="NCBI Taxonomy" id="45954"/>
    <lineage>
        <taxon>Eukaryota</taxon>
        <taxon>Metazoa</taxon>
        <taxon>Spiralia</taxon>
        <taxon>Lophotrochozoa</taxon>
        <taxon>Mollusca</taxon>
        <taxon>Bivalvia</taxon>
        <taxon>Autobranchia</taxon>
        <taxon>Heteroconchia</taxon>
        <taxon>Euheterodonta</taxon>
        <taxon>Imparidentia</taxon>
        <taxon>Neoheterodontei</taxon>
        <taxon>Myida</taxon>
        <taxon>Dreissenoidea</taxon>
        <taxon>Dreissenidae</taxon>
        <taxon>Dreissena</taxon>
    </lineage>
</organism>
<reference evidence="1" key="2">
    <citation type="submission" date="2020-11" db="EMBL/GenBank/DDBJ databases">
        <authorList>
            <person name="McCartney M.A."/>
            <person name="Auch B."/>
            <person name="Kono T."/>
            <person name="Mallez S."/>
            <person name="Becker A."/>
            <person name="Gohl D.M."/>
            <person name="Silverstein K.A.T."/>
            <person name="Koren S."/>
            <person name="Bechman K.B."/>
            <person name="Herman A."/>
            <person name="Abrahante J.E."/>
            <person name="Garbe J."/>
        </authorList>
    </citation>
    <scope>NUCLEOTIDE SEQUENCE</scope>
    <source>
        <strain evidence="1">Duluth1</strain>
        <tissue evidence="1">Whole animal</tissue>
    </source>
</reference>
<keyword evidence="2" id="KW-1185">Reference proteome</keyword>
<dbReference type="EMBL" id="JAIWYP010000012">
    <property type="protein sequence ID" value="KAH3728604.1"/>
    <property type="molecule type" value="Genomic_DNA"/>
</dbReference>
<comment type="caution">
    <text evidence="1">The sequence shown here is derived from an EMBL/GenBank/DDBJ whole genome shotgun (WGS) entry which is preliminary data.</text>
</comment>
<dbReference type="AlphaFoldDB" id="A0A9D4HRC9"/>